<dbReference type="CDD" id="cd07377">
    <property type="entry name" value="WHTH_GntR"/>
    <property type="match status" value="1"/>
</dbReference>
<dbReference type="PROSITE" id="PS50949">
    <property type="entry name" value="HTH_GNTR"/>
    <property type="match status" value="1"/>
</dbReference>
<dbReference type="PANTHER" id="PTHR44846:SF16">
    <property type="entry name" value="TRANSCRIPTIONAL REGULATOR PHNF-RELATED"/>
    <property type="match status" value="1"/>
</dbReference>
<dbReference type="InterPro" id="IPR028978">
    <property type="entry name" value="Chorismate_lyase_/UTRA_dom_sf"/>
</dbReference>
<dbReference type="InterPro" id="IPR010248">
    <property type="entry name" value="His_ut_repres"/>
</dbReference>
<keyword evidence="2" id="KW-0238">DNA-binding</keyword>
<organism evidence="6 7">
    <name type="scientific">Litchfieldella anticariensis (strain DSM 16096 / CECT 5854 / CIP 108499 / LMG 22089 / FP35)</name>
    <name type="common">Halomonas anticariensis</name>
    <dbReference type="NCBI Taxonomy" id="1121939"/>
    <lineage>
        <taxon>Bacteria</taxon>
        <taxon>Pseudomonadati</taxon>
        <taxon>Pseudomonadota</taxon>
        <taxon>Gammaproteobacteria</taxon>
        <taxon>Oceanospirillales</taxon>
        <taxon>Halomonadaceae</taxon>
        <taxon>Litchfieldella</taxon>
    </lineage>
</organism>
<dbReference type="GO" id="GO:0006547">
    <property type="term" value="P:L-histidine metabolic process"/>
    <property type="evidence" value="ECO:0007669"/>
    <property type="project" value="UniProtKB-UniRule"/>
</dbReference>
<evidence type="ECO:0000256" key="4">
    <source>
        <dbReference type="NCBIfam" id="TIGR02018"/>
    </source>
</evidence>
<dbReference type="InterPro" id="IPR050679">
    <property type="entry name" value="Bact_HTH_transcr_reg"/>
</dbReference>
<reference evidence="6 7" key="1">
    <citation type="journal article" date="2013" name="Genome Announc.">
        <title>Draft genome sequence of the moderately halophilic gammaproteobacterium Halomonas anticariensis FP35.</title>
        <authorList>
            <person name="Tahrioui A."/>
            <person name="Quesada E."/>
            <person name="Llamas I."/>
        </authorList>
    </citation>
    <scope>NUCLEOTIDE SEQUENCE [LARGE SCALE GENOMIC DNA]</scope>
    <source>
        <strain evidence="7">DSM 16096 / CECT 5854 / LMG 22089 / FP35</strain>
    </source>
</reference>
<dbReference type="PANTHER" id="PTHR44846">
    <property type="entry name" value="MANNOSYL-D-GLYCERATE TRANSPORT/METABOLISM SYSTEM REPRESSOR MNGR-RELATED"/>
    <property type="match status" value="1"/>
</dbReference>
<dbReference type="Pfam" id="PF07702">
    <property type="entry name" value="UTRA"/>
    <property type="match status" value="1"/>
</dbReference>
<dbReference type="SMART" id="SM00345">
    <property type="entry name" value="HTH_GNTR"/>
    <property type="match status" value="1"/>
</dbReference>
<dbReference type="RefSeq" id="WP_016415777.1">
    <property type="nucleotide sequence ID" value="NZ_AUAB01000021.1"/>
</dbReference>
<dbReference type="InterPro" id="IPR000524">
    <property type="entry name" value="Tscrpt_reg_HTH_GntR"/>
</dbReference>
<dbReference type="GO" id="GO:0003677">
    <property type="term" value="F:DNA binding"/>
    <property type="evidence" value="ECO:0007669"/>
    <property type="project" value="UniProtKB-UniRule"/>
</dbReference>
<evidence type="ECO:0000256" key="1">
    <source>
        <dbReference type="ARBA" id="ARBA00023015"/>
    </source>
</evidence>
<proteinExistence type="predicted"/>
<keyword evidence="7" id="KW-1185">Reference proteome</keyword>
<dbReference type="Gene3D" id="1.10.10.10">
    <property type="entry name" value="Winged helix-like DNA-binding domain superfamily/Winged helix DNA-binding domain"/>
    <property type="match status" value="1"/>
</dbReference>
<dbReference type="Gene3D" id="3.40.1410.10">
    <property type="entry name" value="Chorismate lyase-like"/>
    <property type="match status" value="1"/>
</dbReference>
<sequence length="253" mass="28664">MGSSPPLYLQIQQHLLEKIQGGEWPAHHQIPPEEQLARDFGVSRMTANKAIRDLVQQGYLVRQPGLGTFVTDRKAESSLLDVHNIAEEVRGRGHDYSNDVLRCEAIEADDEVALRLGVRLGTRVFHTLIVHRENGIPIQLENRFVNPRWVPDYLETDFSLHTPNEVLVAACPITDIEHVVEAVLVDERTATWLETGMTTPCLCMTRRTWSDDHLISYARLIHPGDRYKLRSSLHKRVSEANASATPPTRNRTA</sequence>
<dbReference type="AlphaFoldDB" id="S2L768"/>
<protein>
    <recommendedName>
        <fullName evidence="4">Histidine utilization repressor</fullName>
    </recommendedName>
</protein>
<keyword evidence="1" id="KW-0805">Transcription regulation</keyword>
<dbReference type="STRING" id="1121939.L861_19160"/>
<dbReference type="EMBL" id="ASTJ01000012">
    <property type="protein sequence ID" value="EPC03654.1"/>
    <property type="molecule type" value="Genomic_DNA"/>
</dbReference>
<evidence type="ECO:0000256" key="2">
    <source>
        <dbReference type="ARBA" id="ARBA00023125"/>
    </source>
</evidence>
<dbReference type="PRINTS" id="PR00035">
    <property type="entry name" value="HTHGNTR"/>
</dbReference>
<dbReference type="OrthoDB" id="9808698at2"/>
<evidence type="ECO:0000256" key="3">
    <source>
        <dbReference type="ARBA" id="ARBA00023163"/>
    </source>
</evidence>
<gene>
    <name evidence="6" type="ORF">L861_19160</name>
</gene>
<evidence type="ECO:0000313" key="7">
    <source>
        <dbReference type="Proteomes" id="UP000014463"/>
    </source>
</evidence>
<dbReference type="SMART" id="SM00866">
    <property type="entry name" value="UTRA"/>
    <property type="match status" value="1"/>
</dbReference>
<dbReference type="SUPFAM" id="SSF64288">
    <property type="entry name" value="Chorismate lyase-like"/>
    <property type="match status" value="1"/>
</dbReference>
<dbReference type="InterPro" id="IPR011663">
    <property type="entry name" value="UTRA"/>
</dbReference>
<feature type="domain" description="HTH gntR-type" evidence="5">
    <location>
        <begin position="5"/>
        <end position="73"/>
    </location>
</feature>
<keyword evidence="3" id="KW-0804">Transcription</keyword>
<name>S2L768_LITA3</name>
<dbReference type="eggNOG" id="COG2188">
    <property type="taxonomic scope" value="Bacteria"/>
</dbReference>
<dbReference type="FunFam" id="1.10.10.10:FF:000079">
    <property type="entry name" value="GntR family transcriptional regulator"/>
    <property type="match status" value="1"/>
</dbReference>
<dbReference type="InterPro" id="IPR036388">
    <property type="entry name" value="WH-like_DNA-bd_sf"/>
</dbReference>
<comment type="caution">
    <text evidence="6">The sequence shown here is derived from an EMBL/GenBank/DDBJ whole genome shotgun (WGS) entry which is preliminary data.</text>
</comment>
<dbReference type="NCBIfam" id="TIGR02018">
    <property type="entry name" value="his_ut_repres"/>
    <property type="match status" value="1"/>
</dbReference>
<dbReference type="GO" id="GO:0045892">
    <property type="term" value="P:negative regulation of DNA-templated transcription"/>
    <property type="evidence" value="ECO:0007669"/>
    <property type="project" value="UniProtKB-UniRule"/>
</dbReference>
<dbReference type="GO" id="GO:0003700">
    <property type="term" value="F:DNA-binding transcription factor activity"/>
    <property type="evidence" value="ECO:0007669"/>
    <property type="project" value="UniProtKB-UniRule"/>
</dbReference>
<dbReference type="SUPFAM" id="SSF46785">
    <property type="entry name" value="Winged helix' DNA-binding domain"/>
    <property type="match status" value="1"/>
</dbReference>
<dbReference type="Proteomes" id="UP000014463">
    <property type="component" value="Unassembled WGS sequence"/>
</dbReference>
<evidence type="ECO:0000259" key="5">
    <source>
        <dbReference type="PROSITE" id="PS50949"/>
    </source>
</evidence>
<dbReference type="InterPro" id="IPR036390">
    <property type="entry name" value="WH_DNA-bd_sf"/>
</dbReference>
<evidence type="ECO:0000313" key="6">
    <source>
        <dbReference type="EMBL" id="EPC03654.1"/>
    </source>
</evidence>
<accession>S2L768</accession>
<dbReference type="Pfam" id="PF00392">
    <property type="entry name" value="GntR"/>
    <property type="match status" value="1"/>
</dbReference>
<dbReference type="PATRIC" id="fig|1121939.11.peg.1280"/>